<name>A0A4U5N7R2_STECR</name>
<gene>
    <name evidence="2" type="ORF">L596_019184</name>
</gene>
<proteinExistence type="predicted"/>
<organism evidence="2 3">
    <name type="scientific">Steinernema carpocapsae</name>
    <name type="common">Entomopathogenic nematode</name>
    <dbReference type="NCBI Taxonomy" id="34508"/>
    <lineage>
        <taxon>Eukaryota</taxon>
        <taxon>Metazoa</taxon>
        <taxon>Ecdysozoa</taxon>
        <taxon>Nematoda</taxon>
        <taxon>Chromadorea</taxon>
        <taxon>Rhabditida</taxon>
        <taxon>Tylenchina</taxon>
        <taxon>Panagrolaimomorpha</taxon>
        <taxon>Strongyloidoidea</taxon>
        <taxon>Steinernematidae</taxon>
        <taxon>Steinernema</taxon>
    </lineage>
</organism>
<comment type="caution">
    <text evidence="2">The sequence shown here is derived from an EMBL/GenBank/DDBJ whole genome shotgun (WGS) entry which is preliminary data.</text>
</comment>
<reference evidence="2 3" key="2">
    <citation type="journal article" date="2019" name="G3 (Bethesda)">
        <title>Hybrid Assembly of the Genome of the Entomopathogenic Nematode Steinernema carpocapsae Identifies the X-Chromosome.</title>
        <authorList>
            <person name="Serra L."/>
            <person name="Macchietto M."/>
            <person name="Macias-Munoz A."/>
            <person name="McGill C.J."/>
            <person name="Rodriguez I.M."/>
            <person name="Rodriguez B."/>
            <person name="Murad R."/>
            <person name="Mortazavi A."/>
        </authorList>
    </citation>
    <scope>NUCLEOTIDE SEQUENCE [LARGE SCALE GENOMIC DNA]</scope>
    <source>
        <strain evidence="2 3">ALL</strain>
    </source>
</reference>
<dbReference type="Proteomes" id="UP000298663">
    <property type="component" value="Unassembled WGS sequence"/>
</dbReference>
<feature type="region of interest" description="Disordered" evidence="1">
    <location>
        <begin position="70"/>
        <end position="114"/>
    </location>
</feature>
<evidence type="ECO:0000313" key="3">
    <source>
        <dbReference type="Proteomes" id="UP000298663"/>
    </source>
</evidence>
<dbReference type="EMBL" id="AZBU02000005">
    <property type="protein sequence ID" value="TKR78374.1"/>
    <property type="molecule type" value="Genomic_DNA"/>
</dbReference>
<evidence type="ECO:0000256" key="1">
    <source>
        <dbReference type="SAM" id="MobiDB-lite"/>
    </source>
</evidence>
<evidence type="ECO:0000313" key="2">
    <source>
        <dbReference type="EMBL" id="TKR78374.1"/>
    </source>
</evidence>
<feature type="compositionally biased region" description="Low complexity" evidence="1">
    <location>
        <begin position="9"/>
        <end position="22"/>
    </location>
</feature>
<feature type="compositionally biased region" description="Basic and acidic residues" evidence="1">
    <location>
        <begin position="23"/>
        <end position="40"/>
    </location>
</feature>
<protein>
    <recommendedName>
        <fullName evidence="4">Coatomer subunit delta</fullName>
    </recommendedName>
</protein>
<evidence type="ECO:0008006" key="4">
    <source>
        <dbReference type="Google" id="ProtNLM"/>
    </source>
</evidence>
<feature type="region of interest" description="Disordered" evidence="1">
    <location>
        <begin position="1"/>
        <end position="54"/>
    </location>
</feature>
<feature type="compositionally biased region" description="Polar residues" evidence="1">
    <location>
        <begin position="101"/>
        <end position="114"/>
    </location>
</feature>
<accession>A0A4U5N7R2</accession>
<dbReference type="AlphaFoldDB" id="A0A4U5N7R2"/>
<sequence length="114" mass="12278">MDSHEERVFNQIQQAQARAAQENAKEKEKQFKKERAEMAKKMRPGGGIASATAISSSMPMAPAISDMSDMKISAPKPTAPISREGGKALKLGAKNTGEDTFLQQLQSEGQSIEG</sequence>
<dbReference type="OrthoDB" id="10266042at2759"/>
<reference evidence="2 3" key="1">
    <citation type="journal article" date="2015" name="Genome Biol.">
        <title>Comparative genomics of Steinernema reveals deeply conserved gene regulatory networks.</title>
        <authorList>
            <person name="Dillman A.R."/>
            <person name="Macchietto M."/>
            <person name="Porter C.F."/>
            <person name="Rogers A."/>
            <person name="Williams B."/>
            <person name="Antoshechkin I."/>
            <person name="Lee M.M."/>
            <person name="Goodwin Z."/>
            <person name="Lu X."/>
            <person name="Lewis E.E."/>
            <person name="Goodrich-Blair H."/>
            <person name="Stock S.P."/>
            <person name="Adams B.J."/>
            <person name="Sternberg P.W."/>
            <person name="Mortazavi A."/>
        </authorList>
    </citation>
    <scope>NUCLEOTIDE SEQUENCE [LARGE SCALE GENOMIC DNA]</scope>
    <source>
        <strain evidence="2 3">ALL</strain>
    </source>
</reference>
<keyword evidence="3" id="KW-1185">Reference proteome</keyword>
<dbReference type="STRING" id="34508.A0A4U5N7R2"/>